<dbReference type="InterPro" id="IPR036028">
    <property type="entry name" value="SH3-like_dom_sf"/>
</dbReference>
<evidence type="ECO:0000256" key="13">
    <source>
        <dbReference type="SAM" id="Coils"/>
    </source>
</evidence>
<dbReference type="InterPro" id="IPR016181">
    <property type="entry name" value="Acyl_CoA_acyltransferase"/>
</dbReference>
<feature type="coiled-coil region" evidence="13">
    <location>
        <begin position="471"/>
        <end position="498"/>
    </location>
</feature>
<dbReference type="PROSITE" id="PS50106">
    <property type="entry name" value="PDZ"/>
    <property type="match status" value="1"/>
</dbReference>
<dbReference type="InterPro" id="IPR001478">
    <property type="entry name" value="PDZ"/>
</dbReference>
<evidence type="ECO:0000259" key="18">
    <source>
        <dbReference type="PROSITE" id="PS50052"/>
    </source>
</evidence>
<dbReference type="InterPro" id="IPR000995">
    <property type="entry name" value="Musac_Ach_rcpt"/>
</dbReference>
<dbReference type="InterPro" id="IPR008145">
    <property type="entry name" value="GK/Ca_channel_bsu"/>
</dbReference>
<keyword evidence="6 15" id="KW-1133">Transmembrane helix</keyword>
<evidence type="ECO:0000256" key="14">
    <source>
        <dbReference type="SAM" id="MobiDB-lite"/>
    </source>
</evidence>
<proteinExistence type="inferred from homology"/>
<feature type="transmembrane region" description="Helical" evidence="15">
    <location>
        <begin position="207"/>
        <end position="232"/>
    </location>
</feature>
<dbReference type="PROSITE" id="PS00856">
    <property type="entry name" value="GUANYLATE_KINASE_1"/>
    <property type="match status" value="1"/>
</dbReference>
<dbReference type="SUPFAM" id="SSF56112">
    <property type="entry name" value="Protein kinase-like (PK-like)"/>
    <property type="match status" value="1"/>
</dbReference>
<dbReference type="SUPFAM" id="SSF50044">
    <property type="entry name" value="SH3-domain"/>
    <property type="match status" value="1"/>
</dbReference>
<evidence type="ECO:0000256" key="15">
    <source>
        <dbReference type="SAM" id="Phobius"/>
    </source>
</evidence>
<dbReference type="InterPro" id="IPR000276">
    <property type="entry name" value="GPCR_Rhodpsn"/>
</dbReference>
<evidence type="ECO:0000259" key="17">
    <source>
        <dbReference type="PROSITE" id="PS50011"/>
    </source>
</evidence>
<comment type="similarity">
    <text evidence="12">Belongs to the G-protein coupled receptor 1 family.</text>
</comment>
<keyword evidence="7 12" id="KW-0297">G-protein coupled receptor</keyword>
<dbReference type="PRINTS" id="PR00237">
    <property type="entry name" value="GPCRRHODOPSN"/>
</dbReference>
<evidence type="ECO:0000256" key="3">
    <source>
        <dbReference type="ARBA" id="ARBA00022443"/>
    </source>
</evidence>
<keyword evidence="10 12" id="KW-0807">Transducer</keyword>
<dbReference type="PROSITE" id="PS50052">
    <property type="entry name" value="GUANYLATE_KINASE_2"/>
    <property type="match status" value="1"/>
</dbReference>
<dbReference type="EMBL" id="KL363229">
    <property type="protein sequence ID" value="KFD52253.1"/>
    <property type="molecule type" value="Genomic_DNA"/>
</dbReference>
<evidence type="ECO:0000256" key="9">
    <source>
        <dbReference type="ARBA" id="ARBA00023170"/>
    </source>
</evidence>
<dbReference type="GO" id="GO:0005886">
    <property type="term" value="C:plasma membrane"/>
    <property type="evidence" value="ECO:0007669"/>
    <property type="project" value="UniProtKB-SubCell"/>
</dbReference>
<keyword evidence="5 12" id="KW-0812">Transmembrane</keyword>
<evidence type="ECO:0000256" key="1">
    <source>
        <dbReference type="ARBA" id="ARBA00004651"/>
    </source>
</evidence>
<dbReference type="Pfam" id="PF00069">
    <property type="entry name" value="Pkinase"/>
    <property type="match status" value="1"/>
</dbReference>
<dbReference type="InterPro" id="IPR011009">
    <property type="entry name" value="Kinase-like_dom_sf"/>
</dbReference>
<evidence type="ECO:0000256" key="11">
    <source>
        <dbReference type="PROSITE-ProRule" id="PRU00192"/>
    </source>
</evidence>
<feature type="domain" description="G-protein coupled receptors family 1 profile" evidence="20">
    <location>
        <begin position="107"/>
        <end position="637"/>
    </location>
</feature>
<sequence length="1896" mass="214801">MLRFRVWDKGGIPISAGDAMLRFLIAIVDDLERLSDKAFSNGNANGTFFEEEMNKSLHPSAATASTCRNETALAFSTLRGESSTYNVVTFTLIVVIGAALSLLTTGGNMLVMISFKMDRHLQTINNYFLFSLALADLVVGCVSIPFMTVYTAAGSWPLGYEVCQFWLNVDYLMCNASVLNLLLISTDRFLSVTMPLTYRPRRTKRRAIVMIVLTFVVSSILWPPWIIAWPYIEGKFISQDLCIIQFLVTNPYVTMGTAFAAFYLPITIMVIMYTKIYRITKQRGEAIKRLQGFHKRSMCFARSNKSNVEQVKDDVAIEADSSSESVVAQECPVVEDVIEQDVKNSEQPPAQGAVGQTAAQIPEVKVEPSSPKWCRKGLRLLPCWRPRNLATRLQVKGGVLRRFSQPDDEEVHKHKTSRFSEVLDVDNFTLCQKSPIEPECSSNKFLHPTLAQISETDPNTTSTIDESCYAKEELLSMIAAINNETSEMESKLEALSIDRKRSSSSRILKGSSDTSRTNSCRDRKFSPLPSPNRPALCQLLPSFLAISVTSRSVSGAKIRQKLNKMNQSIRVAAKLRRSESKAAKMLSAILLAFILTWTPYNVVVLVEAFFPLTIPPMLFTLSYYLCYLNSTINPFCYALCNRAFRRTYVRILTGKWNKGFNPTLQFQQKLFSVGIPNYQIHFQCAGLAWQVAVNGSNEIVAFSANHRLPIGVSMGYQLICNPKYQGQGISKYFDTMHFSTQPMLGNVSGDSIKRYRFDVWAEKLVEYTGFAQCWLLRKPPDLKGIWVEPLRRETMSDLVNYDRDVEGFERSTFMEKWCLGEEATTLLCYDAERKCRGYGTLRSCQSYYTLSPLYADDDDIAEVLFYQLFHKLKSSDHICMLFPARNRLLTRLVSRLQLRLTTIELRTYQKGARFVIRNLKMGKLSLLPCQRTFSSCLSKMFSAPNHNYGHSSACSSMPSTSTALDPSVAAMLPYDLQEVLQRNATSVLFRAVTKGGFQPFAVQLIDLNRRSRRPGFSIEDLKREIQILRTIKHPYIIDLIDTYQYDKYFCVVFEYMEGRDLCMEVVERAAAGFVYSEFVISHYVRQLLNALSYCVDRDIIHRDIRLECAILANNENSAPLKLGGFHLAVQLPDSSARIQGTKVGTISQMAPEVVKGDPYNFAVDMWSVGVLVFVLLSGTFPFSGQPEEVLSSIVNGQYKMQNKSWNHISDFAKDFVVKLLTVDSRRRMNVSQALKHPWIQDKENCAQRVHLVDTVCFMHRFNAHRNLKRRIISSVNSLKWSPDAIQGGQEVIEPQYMSHDQSASAIAVRKLFLSLDQIASVCEGDRTIESCVTQNGNGAMENDLIDILEVYNPPNLSTVENLTFSFMTMLICAVEQLANADHIDQAIELQFILNSPDIKVLFHTIDVIAAEIFAKLVTADGALQANSIGQATMNHGGSAVDDLTCSSSDLSLSPITRVRVIQFQRNTDEPMGITMKINEEGKCIIARIMHGGMVHRQGTLHVGDEVREINGISTTNESVEKLQRLLRDLRGSVTFKIVPSYRSAPPPCEVYVRAQFDYDPSHDDLIPCPQAGIHFRTGDILHVISKDDYNWWQARHVASFPSFGPSSTPAQCNSGTTSLAGLIPSPELQEWRTACLAMEHAKSTFPCLSISKRKRHQFGKHFFKSRSIIDRLDLATYEEVVRLPSFRRKTLVLLGANGVGRRHIKNTLIQRHPERYAYPIPHTTRPPRRDEIDGQHYYFIDHEAMLSEVQKNEYLEYGTHEDYMYGTKLDTIRAIHRAGKIAILDVEPQALKILRTAEYSPFIIFIAAPDLYGLDDVRKSRNAFCLFVSLLITFRFQPDGSLERLVRESELLRQAYGHFFDYIIVNNDIDDTIKHIEMLMEKLHLSPQWIPVSWVY</sequence>
<evidence type="ECO:0000313" key="23">
    <source>
        <dbReference type="Proteomes" id="UP000030764"/>
    </source>
</evidence>
<feature type="domain" description="PDZ" evidence="19">
    <location>
        <begin position="1460"/>
        <end position="1541"/>
    </location>
</feature>
<reference evidence="21 23" key="1">
    <citation type="journal article" date="2014" name="Nat. Genet.">
        <title>Genome and transcriptome of the porcine whipworm Trichuris suis.</title>
        <authorList>
            <person name="Jex A.R."/>
            <person name="Nejsum P."/>
            <person name="Schwarz E.M."/>
            <person name="Hu L."/>
            <person name="Young N.D."/>
            <person name="Hall R.S."/>
            <person name="Korhonen P.K."/>
            <person name="Liao S."/>
            <person name="Thamsborg S."/>
            <person name="Xia J."/>
            <person name="Xu P."/>
            <person name="Wang S."/>
            <person name="Scheerlinck J.P."/>
            <person name="Hofmann A."/>
            <person name="Sternberg P.W."/>
            <person name="Wang J."/>
            <person name="Gasser R.B."/>
        </authorList>
    </citation>
    <scope>NUCLEOTIDE SEQUENCE [LARGE SCALE GENOMIC DNA]</scope>
    <source>
        <strain evidence="22">DCEP-RM93F</strain>
        <strain evidence="21">DCEP-RM93M</strain>
    </source>
</reference>
<dbReference type="EMBL" id="KL367521">
    <property type="protein sequence ID" value="KFD66717.1"/>
    <property type="molecule type" value="Genomic_DNA"/>
</dbReference>
<feature type="transmembrane region" description="Helical" evidence="15">
    <location>
        <begin position="585"/>
        <end position="609"/>
    </location>
</feature>
<feature type="domain" description="SH3" evidence="16">
    <location>
        <begin position="1547"/>
        <end position="1633"/>
    </location>
</feature>
<dbReference type="SMART" id="SM00228">
    <property type="entry name" value="PDZ"/>
    <property type="match status" value="1"/>
</dbReference>
<evidence type="ECO:0000256" key="4">
    <source>
        <dbReference type="ARBA" id="ARBA00022475"/>
    </source>
</evidence>
<dbReference type="Pfam" id="PF00001">
    <property type="entry name" value="7tm_1"/>
    <property type="match status" value="2"/>
</dbReference>
<dbReference type="InterPro" id="IPR017452">
    <property type="entry name" value="GPCR_Rhodpsn_7TM"/>
</dbReference>
<dbReference type="SUPFAM" id="SSF52540">
    <property type="entry name" value="P-loop containing nucleoside triphosphate hydrolases"/>
    <property type="match status" value="1"/>
</dbReference>
<dbReference type="SMART" id="SM00326">
    <property type="entry name" value="SH3"/>
    <property type="match status" value="1"/>
</dbReference>
<dbReference type="GO" id="GO:0004672">
    <property type="term" value="F:protein kinase activity"/>
    <property type="evidence" value="ECO:0007669"/>
    <property type="project" value="InterPro"/>
</dbReference>
<dbReference type="PROSITE" id="PS00237">
    <property type="entry name" value="G_PROTEIN_RECEP_F1_1"/>
    <property type="match status" value="1"/>
</dbReference>
<dbReference type="Gene3D" id="3.40.50.300">
    <property type="entry name" value="P-loop containing nucleotide triphosphate hydrolases"/>
    <property type="match status" value="1"/>
</dbReference>
<feature type="transmembrane region" description="Helical" evidence="15">
    <location>
        <begin position="165"/>
        <end position="186"/>
    </location>
</feature>
<dbReference type="PROSITE" id="PS50262">
    <property type="entry name" value="G_PROTEIN_RECEP_F1_2"/>
    <property type="match status" value="1"/>
</dbReference>
<dbReference type="Gene3D" id="1.10.510.10">
    <property type="entry name" value="Transferase(Phosphotransferase) domain 1"/>
    <property type="match status" value="1"/>
</dbReference>
<dbReference type="GO" id="GO:0005524">
    <property type="term" value="F:ATP binding"/>
    <property type="evidence" value="ECO:0007669"/>
    <property type="project" value="InterPro"/>
</dbReference>
<dbReference type="InterPro" id="IPR008144">
    <property type="entry name" value="Guanylate_kin-like_dom"/>
</dbReference>
<keyword evidence="3 11" id="KW-0728">SH3 domain</keyword>
<feature type="domain" description="Protein kinase" evidence="17">
    <location>
        <begin position="974"/>
        <end position="1239"/>
    </location>
</feature>
<protein>
    <recommendedName>
        <fullName evidence="24">Peripheral plasma membrane protein CASK</fullName>
    </recommendedName>
</protein>
<dbReference type="CDD" id="cd10831">
    <property type="entry name" value="PDZ_CASK-like"/>
    <property type="match status" value="1"/>
</dbReference>
<dbReference type="InterPro" id="IPR000719">
    <property type="entry name" value="Prot_kinase_dom"/>
</dbReference>
<dbReference type="GO" id="GO:0016907">
    <property type="term" value="F:G protein-coupled acetylcholine receptor activity"/>
    <property type="evidence" value="ECO:0007669"/>
    <property type="project" value="InterPro"/>
</dbReference>
<dbReference type="Gene3D" id="2.30.42.10">
    <property type="match status" value="1"/>
</dbReference>
<keyword evidence="4" id="KW-1003">Cell membrane</keyword>
<evidence type="ECO:0000256" key="12">
    <source>
        <dbReference type="RuleBase" id="RU000688"/>
    </source>
</evidence>
<gene>
    <name evidence="21" type="ORF">M513_06816</name>
    <name evidence="22" type="ORF">M514_06816</name>
</gene>
<dbReference type="PANTHER" id="PTHR23122">
    <property type="entry name" value="MEMBRANE-ASSOCIATED GUANYLATE KINASE MAGUK"/>
    <property type="match status" value="1"/>
</dbReference>
<evidence type="ECO:0000256" key="10">
    <source>
        <dbReference type="ARBA" id="ARBA00023224"/>
    </source>
</evidence>
<dbReference type="Pfam" id="PF18014">
    <property type="entry name" value="Acetyltransf_18"/>
    <property type="match status" value="1"/>
</dbReference>
<evidence type="ECO:0000259" key="20">
    <source>
        <dbReference type="PROSITE" id="PS50262"/>
    </source>
</evidence>
<evidence type="ECO:0000256" key="5">
    <source>
        <dbReference type="ARBA" id="ARBA00022692"/>
    </source>
</evidence>
<evidence type="ECO:0000259" key="16">
    <source>
        <dbReference type="PROSITE" id="PS50002"/>
    </source>
</evidence>
<organism evidence="21 23">
    <name type="scientific">Trichuris suis</name>
    <name type="common">pig whipworm</name>
    <dbReference type="NCBI Taxonomy" id="68888"/>
    <lineage>
        <taxon>Eukaryota</taxon>
        <taxon>Metazoa</taxon>
        <taxon>Ecdysozoa</taxon>
        <taxon>Nematoda</taxon>
        <taxon>Enoplea</taxon>
        <taxon>Dorylaimia</taxon>
        <taxon>Trichinellida</taxon>
        <taxon>Trichuridae</taxon>
        <taxon>Trichuris</taxon>
    </lineage>
</organism>
<keyword evidence="23" id="KW-1185">Reference proteome</keyword>
<dbReference type="SUPFAM" id="SSF50156">
    <property type="entry name" value="PDZ domain-like"/>
    <property type="match status" value="1"/>
</dbReference>
<feature type="transmembrane region" description="Helical" evidence="15">
    <location>
        <begin position="127"/>
        <end position="153"/>
    </location>
</feature>
<dbReference type="Proteomes" id="UP000030758">
    <property type="component" value="Unassembled WGS sequence"/>
</dbReference>
<dbReference type="InterPro" id="IPR027417">
    <property type="entry name" value="P-loop_NTPase"/>
</dbReference>
<dbReference type="Gene3D" id="3.30.200.20">
    <property type="entry name" value="Phosphorylase Kinase, domain 1"/>
    <property type="match status" value="1"/>
</dbReference>
<name>A0A085M4V7_9BILA</name>
<dbReference type="PROSITE" id="PS50011">
    <property type="entry name" value="PROTEIN_KINASE_DOM"/>
    <property type="match status" value="1"/>
</dbReference>
<dbReference type="InterPro" id="IPR001452">
    <property type="entry name" value="SH3_domain"/>
</dbReference>
<dbReference type="GO" id="GO:0019098">
    <property type="term" value="P:reproductive behavior"/>
    <property type="evidence" value="ECO:0007669"/>
    <property type="project" value="UniProtKB-ARBA"/>
</dbReference>
<comment type="subcellular location">
    <subcellularLocation>
        <location evidence="1">Cell membrane</location>
        <topology evidence="1">Multi-pass membrane protein</topology>
    </subcellularLocation>
</comment>
<feature type="domain" description="Guanylate kinase-like" evidence="18">
    <location>
        <begin position="1688"/>
        <end position="1881"/>
    </location>
</feature>
<feature type="region of interest" description="Disordered" evidence="14">
    <location>
        <begin position="503"/>
        <end position="528"/>
    </location>
</feature>
<evidence type="ECO:0008006" key="24">
    <source>
        <dbReference type="Google" id="ProtNLM"/>
    </source>
</evidence>
<dbReference type="Pfam" id="PF00625">
    <property type="entry name" value="Guanylate_kin"/>
    <property type="match status" value="1"/>
</dbReference>
<dbReference type="GO" id="GO:0045202">
    <property type="term" value="C:synapse"/>
    <property type="evidence" value="ECO:0007669"/>
    <property type="project" value="GOC"/>
</dbReference>
<dbReference type="InterPro" id="IPR020590">
    <property type="entry name" value="Guanylate_kinase_CS"/>
</dbReference>
<keyword evidence="9 12" id="KW-0675">Receptor</keyword>
<keyword evidence="8 15" id="KW-0472">Membrane</keyword>
<dbReference type="Gene3D" id="2.30.30.40">
    <property type="entry name" value="SH3 Domains"/>
    <property type="match status" value="1"/>
</dbReference>
<evidence type="ECO:0000256" key="8">
    <source>
        <dbReference type="ARBA" id="ARBA00023136"/>
    </source>
</evidence>
<dbReference type="FunFam" id="2.30.42.10:FF:000016">
    <property type="entry name" value="peripheral plasma membrane protein CASK isoform X2"/>
    <property type="match status" value="1"/>
</dbReference>
<dbReference type="InterPro" id="IPR050716">
    <property type="entry name" value="MAGUK"/>
</dbReference>
<feature type="transmembrane region" description="Helical" evidence="15">
    <location>
        <begin position="87"/>
        <end position="115"/>
    </location>
</feature>
<keyword evidence="13" id="KW-0175">Coiled coil</keyword>
<dbReference type="FunFam" id="3.40.50.300:FF:000146">
    <property type="entry name" value="MAGUK p55 subfamily member 6 isoform X1"/>
    <property type="match status" value="1"/>
</dbReference>
<dbReference type="CDD" id="cd00071">
    <property type="entry name" value="GMPK"/>
    <property type="match status" value="1"/>
</dbReference>
<evidence type="ECO:0000256" key="2">
    <source>
        <dbReference type="ARBA" id="ARBA00007014"/>
    </source>
</evidence>
<evidence type="ECO:0000256" key="6">
    <source>
        <dbReference type="ARBA" id="ARBA00022989"/>
    </source>
</evidence>
<dbReference type="Gene3D" id="3.40.630.90">
    <property type="match status" value="1"/>
</dbReference>
<comment type="similarity">
    <text evidence="2">Belongs to the MAGUK family.</text>
</comment>
<dbReference type="PRINTS" id="PR00243">
    <property type="entry name" value="MUSCARINICR"/>
</dbReference>
<dbReference type="Gene3D" id="1.20.1070.10">
    <property type="entry name" value="Rhodopsin 7-helix transmembrane proteins"/>
    <property type="match status" value="2"/>
</dbReference>
<dbReference type="SUPFAM" id="SSF55729">
    <property type="entry name" value="Acyl-CoA N-acyltransferases (Nat)"/>
    <property type="match status" value="1"/>
</dbReference>
<accession>A0A085M4V7</accession>
<evidence type="ECO:0000313" key="22">
    <source>
        <dbReference type="EMBL" id="KFD66717.1"/>
    </source>
</evidence>
<evidence type="ECO:0000259" key="19">
    <source>
        <dbReference type="PROSITE" id="PS50106"/>
    </source>
</evidence>
<dbReference type="PROSITE" id="PS50002">
    <property type="entry name" value="SH3"/>
    <property type="match status" value="1"/>
</dbReference>
<dbReference type="SUPFAM" id="SSF81321">
    <property type="entry name" value="Family A G protein-coupled receptor-like"/>
    <property type="match status" value="2"/>
</dbReference>
<dbReference type="InterPro" id="IPR036034">
    <property type="entry name" value="PDZ_sf"/>
</dbReference>
<dbReference type="SMART" id="SM00072">
    <property type="entry name" value="GuKc"/>
    <property type="match status" value="1"/>
</dbReference>
<dbReference type="Pfam" id="PF00595">
    <property type="entry name" value="PDZ"/>
    <property type="match status" value="1"/>
</dbReference>
<dbReference type="Proteomes" id="UP000030764">
    <property type="component" value="Unassembled WGS sequence"/>
</dbReference>
<feature type="transmembrane region" description="Helical" evidence="15">
    <location>
        <begin position="252"/>
        <end position="273"/>
    </location>
</feature>
<evidence type="ECO:0000256" key="7">
    <source>
        <dbReference type="ARBA" id="ARBA00023040"/>
    </source>
</evidence>
<evidence type="ECO:0000313" key="21">
    <source>
        <dbReference type="EMBL" id="KFD52253.1"/>
    </source>
</evidence>
<dbReference type="InterPro" id="IPR041496">
    <property type="entry name" value="YitH/HolE_GNAT"/>
</dbReference>
<feature type="compositionally biased region" description="Low complexity" evidence="14">
    <location>
        <begin position="504"/>
        <end position="513"/>
    </location>
</feature>